<dbReference type="PANTHER" id="PTHR34039:SF1">
    <property type="entry name" value="UPF0102 PROTEIN YRAN"/>
    <property type="match status" value="1"/>
</dbReference>
<comment type="caution">
    <text evidence="4">The sequence shown here is derived from an EMBL/GenBank/DDBJ whole genome shotgun (WGS) entry which is preliminary data.</text>
</comment>
<reference evidence="4" key="1">
    <citation type="submission" date="2020-04" db="EMBL/GenBank/DDBJ databases">
        <authorList>
            <person name="Zhang T."/>
        </authorList>
    </citation>
    <scope>NUCLEOTIDE SEQUENCE</scope>
    <source>
        <strain evidence="4">HKST-UBA02</strain>
    </source>
</reference>
<reference evidence="4" key="2">
    <citation type="journal article" date="2021" name="Microbiome">
        <title>Successional dynamics and alternative stable states in a saline activated sludge microbial community over 9 years.</title>
        <authorList>
            <person name="Wang Y."/>
            <person name="Ye J."/>
            <person name="Ju F."/>
            <person name="Liu L."/>
            <person name="Boyd J.A."/>
            <person name="Deng Y."/>
            <person name="Parks D.H."/>
            <person name="Jiang X."/>
            <person name="Yin X."/>
            <person name="Woodcroft B.J."/>
            <person name="Tyson G.W."/>
            <person name="Hugenholtz P."/>
            <person name="Polz M.F."/>
            <person name="Zhang T."/>
        </authorList>
    </citation>
    <scope>NUCLEOTIDE SEQUENCE</scope>
    <source>
        <strain evidence="4">HKST-UBA02</strain>
    </source>
</reference>
<dbReference type="EMBL" id="JAGQHS010000043">
    <property type="protein sequence ID" value="MCA9756152.1"/>
    <property type="molecule type" value="Genomic_DNA"/>
</dbReference>
<dbReference type="SUPFAM" id="SSF52980">
    <property type="entry name" value="Restriction endonuclease-like"/>
    <property type="match status" value="1"/>
</dbReference>
<protein>
    <recommendedName>
        <fullName evidence="2">UPF0102 protein KDA27_10140</fullName>
    </recommendedName>
</protein>
<dbReference type="Proteomes" id="UP000739538">
    <property type="component" value="Unassembled WGS sequence"/>
</dbReference>
<dbReference type="InterPro" id="IPR011335">
    <property type="entry name" value="Restrct_endonuc-II-like"/>
</dbReference>
<evidence type="ECO:0000256" key="1">
    <source>
        <dbReference type="ARBA" id="ARBA00006738"/>
    </source>
</evidence>
<dbReference type="HAMAP" id="MF_00048">
    <property type="entry name" value="UPF0102"/>
    <property type="match status" value="1"/>
</dbReference>
<evidence type="ECO:0000313" key="5">
    <source>
        <dbReference type="Proteomes" id="UP000739538"/>
    </source>
</evidence>
<dbReference type="GO" id="GO:0003676">
    <property type="term" value="F:nucleic acid binding"/>
    <property type="evidence" value="ECO:0007669"/>
    <property type="project" value="InterPro"/>
</dbReference>
<dbReference type="Pfam" id="PF02021">
    <property type="entry name" value="UPF0102"/>
    <property type="match status" value="1"/>
</dbReference>
<dbReference type="AlphaFoldDB" id="A0A956NBJ2"/>
<dbReference type="Gene3D" id="3.40.1350.10">
    <property type="match status" value="1"/>
</dbReference>
<proteinExistence type="inferred from homology"/>
<evidence type="ECO:0000313" key="4">
    <source>
        <dbReference type="EMBL" id="MCA9756152.1"/>
    </source>
</evidence>
<dbReference type="InterPro" id="IPR003509">
    <property type="entry name" value="UPF0102_YraN-like"/>
</dbReference>
<sequence length="152" mass="17463">MRRTLDDERNGSLGSRHPAASPHPAADRGRFGEALAAAFLRQWGYQIVSRNRRVGRLELDLVAVHRHELVIVEVRLRTREDHGSAEETVDRRKRARLRSAGRRVWEETGRPDLSLRFDLVAILVRPDGLRLRHHVRFLDPEGPGAESLRGRF</sequence>
<organism evidence="4 5">
    <name type="scientific">Eiseniibacteriota bacterium</name>
    <dbReference type="NCBI Taxonomy" id="2212470"/>
    <lineage>
        <taxon>Bacteria</taxon>
        <taxon>Candidatus Eiseniibacteriota</taxon>
    </lineage>
</organism>
<feature type="compositionally biased region" description="Basic and acidic residues" evidence="3">
    <location>
        <begin position="1"/>
        <end position="10"/>
    </location>
</feature>
<dbReference type="InterPro" id="IPR011856">
    <property type="entry name" value="tRNA_endonuc-like_dom_sf"/>
</dbReference>
<name>A0A956NBJ2_UNCEI</name>
<dbReference type="PANTHER" id="PTHR34039">
    <property type="entry name" value="UPF0102 PROTEIN YRAN"/>
    <property type="match status" value="1"/>
</dbReference>
<accession>A0A956NBJ2</accession>
<evidence type="ECO:0000256" key="3">
    <source>
        <dbReference type="SAM" id="MobiDB-lite"/>
    </source>
</evidence>
<feature type="region of interest" description="Disordered" evidence="3">
    <location>
        <begin position="1"/>
        <end position="27"/>
    </location>
</feature>
<gene>
    <name evidence="4" type="ORF">KDA27_10140</name>
</gene>
<evidence type="ECO:0000256" key="2">
    <source>
        <dbReference type="HAMAP-Rule" id="MF_00048"/>
    </source>
</evidence>
<comment type="similarity">
    <text evidence="1 2">Belongs to the UPF0102 family.</text>
</comment>